<organism evidence="11 12">
    <name type="scientific">Dibothriocephalus latus</name>
    <name type="common">Fish tapeworm</name>
    <name type="synonym">Diphyllobothrium latum</name>
    <dbReference type="NCBI Taxonomy" id="60516"/>
    <lineage>
        <taxon>Eukaryota</taxon>
        <taxon>Metazoa</taxon>
        <taxon>Spiralia</taxon>
        <taxon>Lophotrochozoa</taxon>
        <taxon>Platyhelminthes</taxon>
        <taxon>Cestoda</taxon>
        <taxon>Eucestoda</taxon>
        <taxon>Diphyllobothriidea</taxon>
        <taxon>Diphyllobothriidae</taxon>
        <taxon>Dibothriocephalus</taxon>
    </lineage>
</organism>
<dbReference type="GO" id="GO:0007156">
    <property type="term" value="P:homophilic cell adhesion via plasma membrane adhesion molecules"/>
    <property type="evidence" value="ECO:0007669"/>
    <property type="project" value="InterPro"/>
</dbReference>
<dbReference type="SUPFAM" id="SSF49313">
    <property type="entry name" value="Cadherin-like"/>
    <property type="match status" value="1"/>
</dbReference>
<proteinExistence type="predicted"/>
<dbReference type="InterPro" id="IPR002126">
    <property type="entry name" value="Cadherin-like_dom"/>
</dbReference>
<gene>
    <name evidence="11" type="ORF">DILT_LOCUS4702</name>
</gene>
<feature type="domain" description="Cadherin" evidence="10">
    <location>
        <begin position="98"/>
        <end position="190"/>
    </location>
</feature>
<evidence type="ECO:0000313" key="11">
    <source>
        <dbReference type="EMBL" id="VDN08871.1"/>
    </source>
</evidence>
<dbReference type="GO" id="GO:0005509">
    <property type="term" value="F:calcium ion binding"/>
    <property type="evidence" value="ECO:0007669"/>
    <property type="project" value="UniProtKB-UniRule"/>
</dbReference>
<name>A0A3P7LRL4_DIBLA</name>
<protein>
    <recommendedName>
        <fullName evidence="10">Cadherin domain-containing protein</fullName>
    </recommendedName>
</protein>
<dbReference type="Pfam" id="PF00028">
    <property type="entry name" value="Cadherin"/>
    <property type="match status" value="1"/>
</dbReference>
<dbReference type="PROSITE" id="PS50268">
    <property type="entry name" value="CADHERIN_2"/>
    <property type="match status" value="2"/>
</dbReference>
<keyword evidence="5" id="KW-1133">Transmembrane helix</keyword>
<evidence type="ECO:0000256" key="7">
    <source>
        <dbReference type="ARBA" id="ARBA00023180"/>
    </source>
</evidence>
<sequence length="343" mass="38046">MRSFIWSQIILSALPLLIHFVAGVLSCKYVRSITVQESNSLEQEHSKHSEYAPRSLAGMPQEISLNLSKLFQEELNIADSELSSTAIYFTDAIDSRPFVIKSVTSDGKSWYQMTTEQPIDREMVCDELMFPHRAVIARKCCSQVTEKTSSLGGNSVEFSCCLFLDITVGTYGTFAIRVQLIDVNDNAPRFAPPAESMVSRVNKENLVVFYLPENMPQGTIIPLPQATDPDEGKNAALTYQIDKISPSALWQQHFRMLAGTEGGCLNSDFTTVQHDVPIPSLCLLKSVDREVVSGFHFELIARDQGVPIFLSTTLSMSIVVSTGIVCHYDIQSALIDALKIHQS</sequence>
<keyword evidence="3" id="KW-0677">Repeat</keyword>
<dbReference type="InterPro" id="IPR050174">
    <property type="entry name" value="Protocadherin/Cadherin-CA"/>
</dbReference>
<feature type="signal peptide" evidence="9">
    <location>
        <begin position="1"/>
        <end position="23"/>
    </location>
</feature>
<dbReference type="Proteomes" id="UP000281553">
    <property type="component" value="Unassembled WGS sequence"/>
</dbReference>
<dbReference type="AlphaFoldDB" id="A0A3P7LRL4"/>
<evidence type="ECO:0000313" key="12">
    <source>
        <dbReference type="Proteomes" id="UP000281553"/>
    </source>
</evidence>
<feature type="chain" id="PRO_5017946406" description="Cadherin domain-containing protein" evidence="9">
    <location>
        <begin position="24"/>
        <end position="343"/>
    </location>
</feature>
<accession>A0A3P7LRL4</accession>
<dbReference type="PANTHER" id="PTHR24028:SF146">
    <property type="entry name" value="CADHERIN 96CB, ISOFORM D-RELATED"/>
    <property type="match status" value="1"/>
</dbReference>
<dbReference type="InterPro" id="IPR015919">
    <property type="entry name" value="Cadherin-like_sf"/>
</dbReference>
<dbReference type="OrthoDB" id="6252479at2759"/>
<keyword evidence="4 8" id="KW-0106">Calcium</keyword>
<keyword evidence="6" id="KW-0472">Membrane</keyword>
<dbReference type="CDD" id="cd11304">
    <property type="entry name" value="Cadherin_repeat"/>
    <property type="match status" value="1"/>
</dbReference>
<evidence type="ECO:0000256" key="6">
    <source>
        <dbReference type="ARBA" id="ARBA00023136"/>
    </source>
</evidence>
<comment type="subcellular location">
    <subcellularLocation>
        <location evidence="1">Membrane</location>
        <topology evidence="1">Single-pass membrane protein</topology>
    </subcellularLocation>
</comment>
<dbReference type="InterPro" id="IPR020894">
    <property type="entry name" value="Cadherin_CS"/>
</dbReference>
<evidence type="ECO:0000256" key="3">
    <source>
        <dbReference type="ARBA" id="ARBA00022737"/>
    </source>
</evidence>
<dbReference type="PROSITE" id="PS51257">
    <property type="entry name" value="PROKAR_LIPOPROTEIN"/>
    <property type="match status" value="1"/>
</dbReference>
<keyword evidence="2" id="KW-0812">Transmembrane</keyword>
<keyword evidence="7" id="KW-0325">Glycoprotein</keyword>
<evidence type="ECO:0000259" key="10">
    <source>
        <dbReference type="PROSITE" id="PS50268"/>
    </source>
</evidence>
<dbReference type="PANTHER" id="PTHR24028">
    <property type="entry name" value="CADHERIN-87A"/>
    <property type="match status" value="1"/>
</dbReference>
<evidence type="ECO:0000256" key="1">
    <source>
        <dbReference type="ARBA" id="ARBA00004167"/>
    </source>
</evidence>
<keyword evidence="12" id="KW-1185">Reference proteome</keyword>
<dbReference type="EMBL" id="UYRU01045944">
    <property type="protein sequence ID" value="VDN08871.1"/>
    <property type="molecule type" value="Genomic_DNA"/>
</dbReference>
<keyword evidence="9" id="KW-0732">Signal</keyword>
<dbReference type="PROSITE" id="PS00232">
    <property type="entry name" value="CADHERIN_1"/>
    <property type="match status" value="1"/>
</dbReference>
<evidence type="ECO:0000256" key="9">
    <source>
        <dbReference type="SAM" id="SignalP"/>
    </source>
</evidence>
<feature type="domain" description="Cadherin" evidence="10">
    <location>
        <begin position="203"/>
        <end position="320"/>
    </location>
</feature>
<evidence type="ECO:0000256" key="2">
    <source>
        <dbReference type="ARBA" id="ARBA00022692"/>
    </source>
</evidence>
<dbReference type="GO" id="GO:0005886">
    <property type="term" value="C:plasma membrane"/>
    <property type="evidence" value="ECO:0007669"/>
    <property type="project" value="InterPro"/>
</dbReference>
<evidence type="ECO:0000256" key="8">
    <source>
        <dbReference type="PROSITE-ProRule" id="PRU00043"/>
    </source>
</evidence>
<evidence type="ECO:0000256" key="4">
    <source>
        <dbReference type="ARBA" id="ARBA00022837"/>
    </source>
</evidence>
<reference evidence="11 12" key="1">
    <citation type="submission" date="2018-11" db="EMBL/GenBank/DDBJ databases">
        <authorList>
            <consortium name="Pathogen Informatics"/>
        </authorList>
    </citation>
    <scope>NUCLEOTIDE SEQUENCE [LARGE SCALE GENOMIC DNA]</scope>
</reference>
<dbReference type="Gene3D" id="2.60.40.60">
    <property type="entry name" value="Cadherins"/>
    <property type="match status" value="1"/>
</dbReference>
<evidence type="ECO:0000256" key="5">
    <source>
        <dbReference type="ARBA" id="ARBA00022989"/>
    </source>
</evidence>